<evidence type="ECO:0000256" key="4">
    <source>
        <dbReference type="ARBA" id="ARBA00022833"/>
    </source>
</evidence>
<feature type="domain" description="C2H2-type" evidence="8">
    <location>
        <begin position="240"/>
        <end position="267"/>
    </location>
</feature>
<dbReference type="SMART" id="SM00868">
    <property type="entry name" value="zf-AD"/>
    <property type="match status" value="1"/>
</dbReference>
<protein>
    <submittedName>
        <fullName evidence="10">Zinc finger protein 768</fullName>
    </submittedName>
</protein>
<dbReference type="GO" id="GO:0008270">
    <property type="term" value="F:zinc ion binding"/>
    <property type="evidence" value="ECO:0007669"/>
    <property type="project" value="UniProtKB-UniRule"/>
</dbReference>
<keyword evidence="3 5" id="KW-0863">Zinc-finger</keyword>
<keyword evidence="4 6" id="KW-0862">Zinc</keyword>
<dbReference type="InterPro" id="IPR012934">
    <property type="entry name" value="Znf_AD"/>
</dbReference>
<proteinExistence type="predicted"/>
<reference evidence="10" key="1">
    <citation type="submission" date="2021-05" db="EMBL/GenBank/DDBJ databases">
        <authorList>
            <person name="Alioto T."/>
            <person name="Alioto T."/>
            <person name="Gomez Garrido J."/>
        </authorList>
    </citation>
    <scope>NUCLEOTIDE SEQUENCE</scope>
</reference>
<organism evidence="10">
    <name type="scientific">Culex pipiens</name>
    <name type="common">House mosquito</name>
    <dbReference type="NCBI Taxonomy" id="7175"/>
    <lineage>
        <taxon>Eukaryota</taxon>
        <taxon>Metazoa</taxon>
        <taxon>Ecdysozoa</taxon>
        <taxon>Arthropoda</taxon>
        <taxon>Hexapoda</taxon>
        <taxon>Insecta</taxon>
        <taxon>Pterygota</taxon>
        <taxon>Neoptera</taxon>
        <taxon>Endopterygota</taxon>
        <taxon>Diptera</taxon>
        <taxon>Nematocera</taxon>
        <taxon>Culicoidea</taxon>
        <taxon>Culicidae</taxon>
        <taxon>Culicinae</taxon>
        <taxon>Culicini</taxon>
        <taxon>Culex</taxon>
        <taxon>Culex</taxon>
    </lineage>
</organism>
<evidence type="ECO:0000313" key="10">
    <source>
        <dbReference type="EMBL" id="CAG6501127.1"/>
    </source>
</evidence>
<feature type="domain" description="C2H2-type" evidence="8">
    <location>
        <begin position="357"/>
        <end position="384"/>
    </location>
</feature>
<dbReference type="InterPro" id="IPR036236">
    <property type="entry name" value="Znf_C2H2_sf"/>
</dbReference>
<feature type="region of interest" description="Disordered" evidence="7">
    <location>
        <begin position="176"/>
        <end position="239"/>
    </location>
</feature>
<evidence type="ECO:0000256" key="5">
    <source>
        <dbReference type="PROSITE-ProRule" id="PRU00042"/>
    </source>
</evidence>
<dbReference type="FunFam" id="3.30.160.60:FF:001049">
    <property type="entry name" value="zinc finger protein 319"/>
    <property type="match status" value="1"/>
</dbReference>
<evidence type="ECO:0000256" key="6">
    <source>
        <dbReference type="PROSITE-ProRule" id="PRU01263"/>
    </source>
</evidence>
<feature type="binding site" evidence="6">
    <location>
        <position position="107"/>
    </location>
    <ligand>
        <name>Zn(2+)</name>
        <dbReference type="ChEBI" id="CHEBI:29105"/>
    </ligand>
</feature>
<evidence type="ECO:0000256" key="3">
    <source>
        <dbReference type="ARBA" id="ARBA00022771"/>
    </source>
</evidence>
<dbReference type="SUPFAM" id="SSF57667">
    <property type="entry name" value="beta-beta-alpha zinc fingers"/>
    <property type="match status" value="3"/>
</dbReference>
<dbReference type="Gene3D" id="3.30.160.60">
    <property type="entry name" value="Classic Zinc Finger"/>
    <property type="match status" value="4"/>
</dbReference>
<dbReference type="PANTHER" id="PTHR24379">
    <property type="entry name" value="KRAB AND ZINC FINGER DOMAIN-CONTAINING"/>
    <property type="match status" value="1"/>
</dbReference>
<dbReference type="InterPro" id="IPR013087">
    <property type="entry name" value="Znf_C2H2_type"/>
</dbReference>
<dbReference type="Pfam" id="PF00096">
    <property type="entry name" value="zf-C2H2"/>
    <property type="match status" value="4"/>
</dbReference>
<evidence type="ECO:0000256" key="1">
    <source>
        <dbReference type="ARBA" id="ARBA00022723"/>
    </source>
</evidence>
<dbReference type="GO" id="GO:0005634">
    <property type="term" value="C:nucleus"/>
    <property type="evidence" value="ECO:0007669"/>
    <property type="project" value="InterPro"/>
</dbReference>
<evidence type="ECO:0000259" key="8">
    <source>
        <dbReference type="PROSITE" id="PS50157"/>
    </source>
</evidence>
<keyword evidence="1 6" id="KW-0479">Metal-binding</keyword>
<dbReference type="SUPFAM" id="SSF57716">
    <property type="entry name" value="Glucocorticoid receptor-like (DNA-binding domain)"/>
    <property type="match status" value="1"/>
</dbReference>
<feature type="domain" description="ZAD" evidence="9">
    <location>
        <begin position="59"/>
        <end position="131"/>
    </location>
</feature>
<dbReference type="PANTHER" id="PTHR24379:SF121">
    <property type="entry name" value="C2H2-TYPE DOMAIN-CONTAINING PROTEIN"/>
    <property type="match status" value="1"/>
</dbReference>
<name>A0A8D8D163_CULPI</name>
<feature type="binding site" evidence="6">
    <location>
        <position position="64"/>
    </location>
    <ligand>
        <name>Zn(2+)</name>
        <dbReference type="ChEBI" id="CHEBI:29105"/>
    </ligand>
</feature>
<feature type="compositionally biased region" description="Basic and acidic residues" evidence="7">
    <location>
        <begin position="176"/>
        <end position="187"/>
    </location>
</feature>
<evidence type="ECO:0000256" key="2">
    <source>
        <dbReference type="ARBA" id="ARBA00022737"/>
    </source>
</evidence>
<dbReference type="AlphaFoldDB" id="A0A8D8D163"/>
<feature type="binding site" evidence="6">
    <location>
        <position position="61"/>
    </location>
    <ligand>
        <name>Zn(2+)</name>
        <dbReference type="ChEBI" id="CHEBI:29105"/>
    </ligand>
</feature>
<dbReference type="PROSITE" id="PS51915">
    <property type="entry name" value="ZAD"/>
    <property type="match status" value="1"/>
</dbReference>
<evidence type="ECO:0000256" key="7">
    <source>
        <dbReference type="SAM" id="MobiDB-lite"/>
    </source>
</evidence>
<dbReference type="SMART" id="SM00355">
    <property type="entry name" value="ZnF_C2H2"/>
    <property type="match status" value="7"/>
</dbReference>
<keyword evidence="2" id="KW-0677">Repeat</keyword>
<feature type="domain" description="C2H2-type" evidence="8">
    <location>
        <begin position="326"/>
        <end position="354"/>
    </location>
</feature>
<dbReference type="PROSITE" id="PS50157">
    <property type="entry name" value="ZINC_FINGER_C2H2_2"/>
    <property type="match status" value="5"/>
</dbReference>
<feature type="domain" description="C2H2-type" evidence="8">
    <location>
        <begin position="297"/>
        <end position="325"/>
    </location>
</feature>
<dbReference type="PROSITE" id="PS00028">
    <property type="entry name" value="ZINC_FINGER_C2H2_1"/>
    <property type="match status" value="7"/>
</dbReference>
<feature type="binding site" evidence="6">
    <location>
        <position position="104"/>
    </location>
    <ligand>
        <name>Zn(2+)</name>
        <dbReference type="ChEBI" id="CHEBI:29105"/>
    </ligand>
</feature>
<dbReference type="EMBL" id="HBUE01141819">
    <property type="protein sequence ID" value="CAG6501127.1"/>
    <property type="molecule type" value="Transcribed_RNA"/>
</dbReference>
<sequence>MICLQTTYIEKRTEIHQTVKVNLNAYKSFKVPLSTKPVVFSSTLSKTQKTMSSCGEAHALCRVCAKPFESSTMFRLLGELADAFWRVSEIEMQADGSRFPQSCCLKCRDRLQEVEELRALCLDSDRKLRKMIGIGLKEEEEGDGIGMDNIDAIPKVEMQEFPESYSCWEDMENRFESSEEDIDKGNHLDSVPDVVKQTPGKTTKENAESKVKRKPKATKSGSDKPPKTKGPKTPKEPKSFQCTMCGKIYKTSYNLKEHETSHNSDQKNHKCHICLRDFARRKYFLEHLRMHETENQFKCKECDKAYSTNRLLQQHIRVTHSGERPFQCSICPKNFARASSLHVHVQSVHKKIRKKTFRCDKCTRSFEGKTAFERHMNSHEGIKLNQCPHCGNKYEFKAYLLQHIAEKHPETVENLTTCQYCGVGYSTDGYYRKHIVKRHPEYLEVFDQWIKAKREEASYSTC</sequence>
<accession>A0A8D8D163</accession>
<evidence type="ECO:0000259" key="9">
    <source>
        <dbReference type="PROSITE" id="PS51915"/>
    </source>
</evidence>
<feature type="domain" description="C2H2-type" evidence="8">
    <location>
        <begin position="269"/>
        <end position="296"/>
    </location>
</feature>